<dbReference type="InterPro" id="IPR009875">
    <property type="entry name" value="PilZ_domain"/>
</dbReference>
<dbReference type="GO" id="GO:0035438">
    <property type="term" value="F:cyclic-di-GMP binding"/>
    <property type="evidence" value="ECO:0007669"/>
    <property type="project" value="InterPro"/>
</dbReference>
<evidence type="ECO:0000313" key="3">
    <source>
        <dbReference type="Proteomes" id="UP000562395"/>
    </source>
</evidence>
<evidence type="ECO:0000259" key="1">
    <source>
        <dbReference type="Pfam" id="PF07238"/>
    </source>
</evidence>
<protein>
    <recommendedName>
        <fullName evidence="1">PilZ domain-containing protein</fullName>
    </recommendedName>
</protein>
<dbReference type="RefSeq" id="WP_183611064.1">
    <property type="nucleotide sequence ID" value="NZ_JACICY010000001.1"/>
</dbReference>
<name>A0A7W5ZUV7_9SPHN</name>
<dbReference type="Pfam" id="PF07238">
    <property type="entry name" value="PilZ"/>
    <property type="match status" value="1"/>
</dbReference>
<reference evidence="2 3" key="1">
    <citation type="submission" date="2020-08" db="EMBL/GenBank/DDBJ databases">
        <title>Genomic Encyclopedia of Type Strains, Phase IV (KMG-IV): sequencing the most valuable type-strain genomes for metagenomic binning, comparative biology and taxonomic classification.</title>
        <authorList>
            <person name="Goeker M."/>
        </authorList>
    </citation>
    <scope>NUCLEOTIDE SEQUENCE [LARGE SCALE GENOMIC DNA]</scope>
    <source>
        <strain evidence="2 3">DSM 14552</strain>
    </source>
</reference>
<dbReference type="Proteomes" id="UP000562395">
    <property type="component" value="Unassembled WGS sequence"/>
</dbReference>
<sequence length="122" mass="13932">MWLDTDSDEFVAHRRAPRVGIELPVRCKHGATRSTVILKDLNQYGARIEGLEKLRLDEPLQILLPGLQAKMAFVVWSRDKVSGIEFEHPLHDDVFQLIVSEFAIKHYREGNPPKQAPVRHAA</sequence>
<proteinExistence type="predicted"/>
<accession>A0A7W5ZUV7</accession>
<dbReference type="EMBL" id="JACICY010000001">
    <property type="protein sequence ID" value="MBB3858854.1"/>
    <property type="molecule type" value="Genomic_DNA"/>
</dbReference>
<dbReference type="SUPFAM" id="SSF141371">
    <property type="entry name" value="PilZ domain-like"/>
    <property type="match status" value="1"/>
</dbReference>
<dbReference type="Gene3D" id="2.40.10.220">
    <property type="entry name" value="predicted glycosyltransferase like domains"/>
    <property type="match status" value="1"/>
</dbReference>
<keyword evidence="3" id="KW-1185">Reference proteome</keyword>
<evidence type="ECO:0000313" key="2">
    <source>
        <dbReference type="EMBL" id="MBB3858854.1"/>
    </source>
</evidence>
<comment type="caution">
    <text evidence="2">The sequence shown here is derived from an EMBL/GenBank/DDBJ whole genome shotgun (WGS) entry which is preliminary data.</text>
</comment>
<gene>
    <name evidence="2" type="ORF">GGQ88_000094</name>
</gene>
<dbReference type="AlphaFoldDB" id="A0A7W5ZUV7"/>
<feature type="domain" description="PilZ" evidence="1">
    <location>
        <begin position="13"/>
        <end position="98"/>
    </location>
</feature>
<organism evidence="2 3">
    <name type="scientific">Novosphingobium hassiacum</name>
    <dbReference type="NCBI Taxonomy" id="173676"/>
    <lineage>
        <taxon>Bacteria</taxon>
        <taxon>Pseudomonadati</taxon>
        <taxon>Pseudomonadota</taxon>
        <taxon>Alphaproteobacteria</taxon>
        <taxon>Sphingomonadales</taxon>
        <taxon>Sphingomonadaceae</taxon>
        <taxon>Novosphingobium</taxon>
    </lineage>
</organism>